<keyword evidence="2" id="KW-0802">TPR repeat</keyword>
<feature type="non-terminal residue" evidence="3">
    <location>
        <position position="110"/>
    </location>
</feature>
<keyword evidence="4" id="KW-1185">Reference proteome</keyword>
<keyword evidence="1" id="KW-0677">Repeat</keyword>
<feature type="non-terminal residue" evidence="3">
    <location>
        <position position="1"/>
    </location>
</feature>
<accession>A0AA41VNP5</accession>
<dbReference type="EMBL" id="JAJJMA010260317">
    <property type="protein sequence ID" value="MCL7044645.1"/>
    <property type="molecule type" value="Genomic_DNA"/>
</dbReference>
<dbReference type="SUPFAM" id="SSF48452">
    <property type="entry name" value="TPR-like"/>
    <property type="match status" value="1"/>
</dbReference>
<dbReference type="Gene3D" id="1.25.40.10">
    <property type="entry name" value="Tetratricopeptide repeat domain"/>
    <property type="match status" value="1"/>
</dbReference>
<dbReference type="PANTHER" id="PTHR45641:SF19">
    <property type="entry name" value="NEPHROCYSTIN-3"/>
    <property type="match status" value="1"/>
</dbReference>
<evidence type="ECO:0008006" key="5">
    <source>
        <dbReference type="Google" id="ProtNLM"/>
    </source>
</evidence>
<name>A0AA41VNP5_PAPNU</name>
<dbReference type="InterPro" id="IPR011990">
    <property type="entry name" value="TPR-like_helical_dom_sf"/>
</dbReference>
<dbReference type="Proteomes" id="UP001177140">
    <property type="component" value="Unassembled WGS sequence"/>
</dbReference>
<gene>
    <name evidence="3" type="ORF">MKW94_003034</name>
</gene>
<comment type="caution">
    <text evidence="3">The sequence shown here is derived from an EMBL/GenBank/DDBJ whole genome shotgun (WGS) entry which is preliminary data.</text>
</comment>
<dbReference type="GO" id="GO:0009658">
    <property type="term" value="P:chloroplast organization"/>
    <property type="evidence" value="ECO:0007669"/>
    <property type="project" value="TreeGrafter"/>
</dbReference>
<proteinExistence type="predicted"/>
<protein>
    <recommendedName>
        <fullName evidence="5">Kinesin light chain</fullName>
    </recommendedName>
</protein>
<dbReference type="PANTHER" id="PTHR45641">
    <property type="entry name" value="TETRATRICOPEPTIDE REPEAT PROTEIN (AFU_ORTHOLOGUE AFUA_6G03870)"/>
    <property type="match status" value="1"/>
</dbReference>
<evidence type="ECO:0000256" key="2">
    <source>
        <dbReference type="ARBA" id="ARBA00022803"/>
    </source>
</evidence>
<evidence type="ECO:0000256" key="1">
    <source>
        <dbReference type="ARBA" id="ARBA00022737"/>
    </source>
</evidence>
<dbReference type="AlphaFoldDB" id="A0AA41VNP5"/>
<dbReference type="Pfam" id="PF13424">
    <property type="entry name" value="TPR_12"/>
    <property type="match status" value="1"/>
</dbReference>
<evidence type="ECO:0000313" key="3">
    <source>
        <dbReference type="EMBL" id="MCL7044645.1"/>
    </source>
</evidence>
<dbReference type="GO" id="GO:0009507">
    <property type="term" value="C:chloroplast"/>
    <property type="evidence" value="ECO:0007669"/>
    <property type="project" value="TreeGrafter"/>
</dbReference>
<dbReference type="Pfam" id="PF13374">
    <property type="entry name" value="TPR_10"/>
    <property type="match status" value="1"/>
</dbReference>
<organism evidence="3 4">
    <name type="scientific">Papaver nudicaule</name>
    <name type="common">Iceland poppy</name>
    <dbReference type="NCBI Taxonomy" id="74823"/>
    <lineage>
        <taxon>Eukaryota</taxon>
        <taxon>Viridiplantae</taxon>
        <taxon>Streptophyta</taxon>
        <taxon>Embryophyta</taxon>
        <taxon>Tracheophyta</taxon>
        <taxon>Spermatophyta</taxon>
        <taxon>Magnoliopsida</taxon>
        <taxon>Ranunculales</taxon>
        <taxon>Papaveraceae</taxon>
        <taxon>Papaveroideae</taxon>
        <taxon>Papaver</taxon>
    </lineage>
</organism>
<sequence>EDEGRQLLGECLLITEKCKGNEHPNSVTHLINLATSYSRSKNYAEAERLLRSSLQIMRKTVELSDQSISVPMLHLAVTLYHLRRDDEAEHLALEVVRIREDAFGKDSLLV</sequence>
<evidence type="ECO:0000313" key="4">
    <source>
        <dbReference type="Proteomes" id="UP001177140"/>
    </source>
</evidence>
<reference evidence="3" key="1">
    <citation type="submission" date="2022-03" db="EMBL/GenBank/DDBJ databases">
        <title>A functionally conserved STORR gene fusion in Papaver species that diverged 16.8 million years ago.</title>
        <authorList>
            <person name="Catania T."/>
        </authorList>
    </citation>
    <scope>NUCLEOTIDE SEQUENCE</scope>
    <source>
        <strain evidence="3">S-191538</strain>
    </source>
</reference>